<comment type="caution">
    <text evidence="2">Lacks conserved residue(s) required for the propagation of feature annotation.</text>
</comment>
<dbReference type="RefSeq" id="WP_248105767.1">
    <property type="nucleotide sequence ID" value="NZ_JAKHEX010000003.1"/>
</dbReference>
<keyword evidence="1 2" id="KW-0238">DNA-binding</keyword>
<dbReference type="PIRSF" id="PIRSF002070">
    <property type="entry name" value="SSB"/>
    <property type="match status" value="1"/>
</dbReference>
<evidence type="ECO:0000256" key="3">
    <source>
        <dbReference type="PIRNR" id="PIRNR002070"/>
    </source>
</evidence>
<dbReference type="PROSITE" id="PS50935">
    <property type="entry name" value="SSB"/>
    <property type="match status" value="1"/>
</dbReference>
<dbReference type="InterPro" id="IPR000424">
    <property type="entry name" value="Primosome_PriB/ssb"/>
</dbReference>
<evidence type="ECO:0000256" key="4">
    <source>
        <dbReference type="SAM" id="MobiDB-lite"/>
    </source>
</evidence>
<dbReference type="EMBL" id="JBHLYQ010000047">
    <property type="protein sequence ID" value="MFC0081777.1"/>
    <property type="molecule type" value="Genomic_DNA"/>
</dbReference>
<protein>
    <recommendedName>
        <fullName evidence="2 3">Single-stranded DNA-binding protein</fullName>
        <shortName evidence="2">SSB</shortName>
    </recommendedName>
</protein>
<organism evidence="5 6">
    <name type="scientific">Aciditerrimonas ferrireducens</name>
    <dbReference type="NCBI Taxonomy" id="667306"/>
    <lineage>
        <taxon>Bacteria</taxon>
        <taxon>Bacillati</taxon>
        <taxon>Actinomycetota</taxon>
        <taxon>Acidimicrobiia</taxon>
        <taxon>Acidimicrobiales</taxon>
        <taxon>Acidimicrobiaceae</taxon>
        <taxon>Aciditerrimonas</taxon>
    </lineage>
</organism>
<evidence type="ECO:0000313" key="6">
    <source>
        <dbReference type="Proteomes" id="UP001589788"/>
    </source>
</evidence>
<dbReference type="Gene3D" id="2.40.50.140">
    <property type="entry name" value="Nucleic acid-binding proteins"/>
    <property type="match status" value="1"/>
</dbReference>
<evidence type="ECO:0000313" key="5">
    <source>
        <dbReference type="EMBL" id="MFC0081777.1"/>
    </source>
</evidence>
<proteinExistence type="inferred from homology"/>
<feature type="compositionally biased region" description="Low complexity" evidence="4">
    <location>
        <begin position="135"/>
        <end position="144"/>
    </location>
</feature>
<comment type="subunit">
    <text evidence="2">Homotetramer.</text>
</comment>
<dbReference type="PANTHER" id="PTHR10302">
    <property type="entry name" value="SINGLE-STRANDED DNA-BINDING PROTEIN"/>
    <property type="match status" value="1"/>
</dbReference>
<dbReference type="NCBIfam" id="TIGR00621">
    <property type="entry name" value="ssb"/>
    <property type="match status" value="1"/>
</dbReference>
<name>A0ABV6C687_9ACTN</name>
<comment type="caution">
    <text evidence="5">The sequence shown here is derived from an EMBL/GenBank/DDBJ whole genome shotgun (WGS) entry which is preliminary data.</text>
</comment>
<dbReference type="Proteomes" id="UP001589788">
    <property type="component" value="Unassembled WGS sequence"/>
</dbReference>
<gene>
    <name evidence="5" type="primary">ssb</name>
    <name evidence="5" type="ORF">ACFFRE_06415</name>
</gene>
<evidence type="ECO:0000256" key="2">
    <source>
        <dbReference type="HAMAP-Rule" id="MF_00984"/>
    </source>
</evidence>
<dbReference type="InterPro" id="IPR012340">
    <property type="entry name" value="NA-bd_OB-fold"/>
</dbReference>
<dbReference type="Pfam" id="PF00436">
    <property type="entry name" value="SSB"/>
    <property type="match status" value="1"/>
</dbReference>
<accession>A0ABV6C687</accession>
<dbReference type="SUPFAM" id="SSF50249">
    <property type="entry name" value="Nucleic acid-binding proteins"/>
    <property type="match status" value="1"/>
</dbReference>
<keyword evidence="6" id="KW-1185">Reference proteome</keyword>
<dbReference type="PANTHER" id="PTHR10302:SF27">
    <property type="entry name" value="SINGLE-STRANDED DNA-BINDING PROTEIN"/>
    <property type="match status" value="1"/>
</dbReference>
<dbReference type="InterPro" id="IPR011344">
    <property type="entry name" value="ssDNA-bd"/>
</dbReference>
<dbReference type="GO" id="GO:0003677">
    <property type="term" value="F:DNA binding"/>
    <property type="evidence" value="ECO:0007669"/>
    <property type="project" value="UniProtKB-KW"/>
</dbReference>
<dbReference type="CDD" id="cd04496">
    <property type="entry name" value="SSB_OBF"/>
    <property type="match status" value="1"/>
</dbReference>
<dbReference type="HAMAP" id="MF_00984">
    <property type="entry name" value="SSB"/>
    <property type="match status" value="1"/>
</dbReference>
<feature type="region of interest" description="Disordered" evidence="4">
    <location>
        <begin position="120"/>
        <end position="144"/>
    </location>
</feature>
<sequence length="144" mass="15953">MGSSVTLTGNLTRDPELRVARDGQAVASFGLAVNRRWQPRGSETWEESTSFFEVVCWRDLAEHVALSLGRGSRVIVTGRLEQRSWETETGERRSRVEVNAEDVGPSLRFATAEVVRAERYREVTDEAGDEEDEAPAAGSGRASR</sequence>
<reference evidence="5 6" key="1">
    <citation type="submission" date="2024-09" db="EMBL/GenBank/DDBJ databases">
        <authorList>
            <person name="Sun Q."/>
            <person name="Mori K."/>
        </authorList>
    </citation>
    <scope>NUCLEOTIDE SEQUENCE [LARGE SCALE GENOMIC DNA]</scope>
    <source>
        <strain evidence="5 6">JCM 15389</strain>
    </source>
</reference>
<evidence type="ECO:0000256" key="1">
    <source>
        <dbReference type="ARBA" id="ARBA00023125"/>
    </source>
</evidence>
<feature type="compositionally biased region" description="Acidic residues" evidence="4">
    <location>
        <begin position="125"/>
        <end position="134"/>
    </location>
</feature>